<feature type="compositionally biased region" description="Low complexity" evidence="13">
    <location>
        <begin position="333"/>
        <end position="343"/>
    </location>
</feature>
<dbReference type="PANTHER" id="PTHR10528:SF17">
    <property type="entry name" value="AF4_FMR2 FAMILY MEMBER LILLI"/>
    <property type="match status" value="1"/>
</dbReference>
<feature type="compositionally biased region" description="Basic residues" evidence="13">
    <location>
        <begin position="557"/>
        <end position="567"/>
    </location>
</feature>
<dbReference type="PANTHER" id="PTHR10528">
    <property type="entry name" value="AF4/FMR2 FAMILY MEMBER"/>
    <property type="match status" value="1"/>
</dbReference>
<comment type="function">
    <text evidence="11">Has a role in transcriptional regulation. Acts in parallel with the Ras/MAPK and the PI3K/PKB pathways in the control of cell identity and cellular growth. Essential for regulation of the cytoskeleton and cell growth but not for cell proliferation or growth rate. Required specifically for the microtubule-based basal transport of lipid droplets. Plays a partially redundant function downstream of Raf in cell fate specification in the developing eye. Pair-rule protein that regulates embryonic cellularization, gastrulation and segmentation.</text>
</comment>
<feature type="region of interest" description="Disordered" evidence="13">
    <location>
        <begin position="48"/>
        <end position="154"/>
    </location>
</feature>
<evidence type="ECO:0000256" key="3">
    <source>
        <dbReference type="ARBA" id="ARBA00021888"/>
    </source>
</evidence>
<dbReference type="GO" id="GO:0003677">
    <property type="term" value="F:DNA binding"/>
    <property type="evidence" value="ECO:0007669"/>
    <property type="project" value="UniProtKB-KW"/>
</dbReference>
<feature type="region of interest" description="Disordered" evidence="13">
    <location>
        <begin position="975"/>
        <end position="994"/>
    </location>
</feature>
<keyword evidence="7" id="KW-0805">Transcription regulation</keyword>
<feature type="compositionally biased region" description="Polar residues" evidence="13">
    <location>
        <begin position="344"/>
        <end position="354"/>
    </location>
</feature>
<feature type="compositionally biased region" description="Low complexity" evidence="13">
    <location>
        <begin position="106"/>
        <end position="119"/>
    </location>
</feature>
<evidence type="ECO:0000256" key="1">
    <source>
        <dbReference type="ARBA" id="ARBA00004123"/>
    </source>
</evidence>
<sequence>MWGSRYIQAERQDSLTNRIEHVLGDMNEVQKHLGSEPNIWLGTSRNQQNLSRSQTYRNQGPQNHSSRSKPQSNSSVYSPGQEKSQIGSKRRDESSQQNNFYPKYQSSNLSRHNHNNNTSDRISSTPLPDHKGRSKSPRNGITEQAHNRERLQSVDMPVAVENIFKEMLQMNEPLSEIQTPNIGQEFNFVKSETKIKEEPKEKSHAVRPDLEDNAATMSSSDENSSDESDEESDDSDAEEGTNKWVLSGYLDDSAAANDSVTEQKPEAAKQKNAESSHSSTRKAVTRGRPSERKNSVDTKTRNSSSRSSSVKGKTDDKSSERSKSASKGRLGSSHRSSPVRSQSLQRPTKPSSKAVQDVKRNNNKQSPLSERKSPVPKPQSNEQSANRNCNNSMLFSVSNETSSQTPSDQRHRVGQKSPMTAIKNHGRIAEKKHRGVSPSSQSSSDSSCSGSEDEKSPTRWNSFRERSNSSSSNKPSVHSKKQNNSKSSIDRRSAPSALAKPDMDRRKPPKPDQSNLRPPISQHDVKHRHPRSNESTPTSQETREGSVAKQPNPQSRPKSKKSSKQRRSVSSPVTNEPKPSSFPSLWVRILPSSSNDPEESYPDTHAPMDTFQPEPRPRSSTNRTAAVSTGSETEKPLQRAKNVQVAVAASSSDWSPRTAMNKRKHNQPYDSTSVADQKSKRRKQETPSPTNSQGRQPTHSIAASESSQHSRKENFQWKDRRKGSRSPHNPSWNQEPTYNQNQPSSYHEPANNIRPPQVKLETCQSTSHSASAGVASIVSEPDSSWPEQEKLLKSDQYMREGKRLKHEGDAFTDSRTGRTRVGESLSRALVYYDAALCFIMNGYTLELENGNDRNESGSSHSPTSMYHQTISLMDYIRKMRPHDDTEELAFKRLNLSCIRSQALLFLRIYKLKKDIANKYSEILNDQFKQTGNKSNRTPSPWHNVSGQNVVSPMSPAVPSPYGITIPGPSPVAGSTNYEPVSSSTQVSKMTSPPTSSTISVAPKLYDIIKHYHSITRSLMLAHEKWEQAEALQKEQVLSGGGTDFFRNVETLCGRTLMLHSSLRDLVTYNKVVLHQLRAIKSPHD</sequence>
<dbReference type="RefSeq" id="XP_018673248.1">
    <property type="nucleotide sequence ID" value="XM_018817703.2"/>
</dbReference>
<feature type="compositionally biased region" description="Polar residues" evidence="13">
    <location>
        <begin position="378"/>
        <end position="407"/>
    </location>
</feature>
<dbReference type="GeneID" id="100178614"/>
<organism evidence="15 16">
    <name type="scientific">Ciona intestinalis</name>
    <name type="common">Transparent sea squirt</name>
    <name type="synonym">Ascidia intestinalis</name>
    <dbReference type="NCBI Taxonomy" id="7719"/>
    <lineage>
        <taxon>Eukaryota</taxon>
        <taxon>Metazoa</taxon>
        <taxon>Chordata</taxon>
        <taxon>Tunicata</taxon>
        <taxon>Ascidiacea</taxon>
        <taxon>Phlebobranchia</taxon>
        <taxon>Cionidae</taxon>
        <taxon>Ciona</taxon>
    </lineage>
</organism>
<evidence type="ECO:0000256" key="9">
    <source>
        <dbReference type="ARBA" id="ARBA00023163"/>
    </source>
</evidence>
<keyword evidence="8" id="KW-0238">DNA-binding</keyword>
<dbReference type="OMA" id="KFTMSLK"/>
<name>F6WFD1_CIOIN</name>
<dbReference type="GO" id="GO:0007366">
    <property type="term" value="P:periodic partitioning by pair rule gene"/>
    <property type="evidence" value="ECO:0007669"/>
    <property type="project" value="UniProtKB-KW"/>
</dbReference>
<feature type="compositionally biased region" description="Polar residues" evidence="13">
    <location>
        <begin position="48"/>
        <end position="87"/>
    </location>
</feature>
<evidence type="ECO:0000256" key="7">
    <source>
        <dbReference type="ARBA" id="ARBA00023015"/>
    </source>
</evidence>
<feature type="compositionally biased region" description="Polar residues" evidence="13">
    <location>
        <begin position="686"/>
        <end position="707"/>
    </location>
</feature>
<evidence type="ECO:0000256" key="8">
    <source>
        <dbReference type="ARBA" id="ARBA00023125"/>
    </source>
</evidence>
<dbReference type="HOGENOM" id="CLU_285592_0_0_1"/>
<dbReference type="Proteomes" id="UP000008144">
    <property type="component" value="Chromosome 2"/>
</dbReference>
<dbReference type="STRING" id="7719.ENSCINP00000012312"/>
<feature type="domain" description="AF4/FMR2 C-terminal homology" evidence="14">
    <location>
        <begin position="789"/>
        <end position="1078"/>
    </location>
</feature>
<evidence type="ECO:0000256" key="4">
    <source>
        <dbReference type="ARBA" id="ARBA00022473"/>
    </source>
</evidence>
<accession>A0A1W5BLU5</accession>
<protein>
    <recommendedName>
        <fullName evidence="3">AF4/FMR2 family member lilli</fullName>
    </recommendedName>
    <alternativeName>
        <fullName evidence="12">Protein lilliputian</fullName>
    </alternativeName>
</protein>
<dbReference type="GeneTree" id="ENSGT00950000182974"/>
<feature type="compositionally biased region" description="Basic and acidic residues" evidence="13">
    <location>
        <begin position="192"/>
        <end position="210"/>
    </location>
</feature>
<dbReference type="InterPro" id="IPR007797">
    <property type="entry name" value="AF4/FMR2"/>
</dbReference>
<feature type="compositionally biased region" description="Basic residues" evidence="13">
    <location>
        <begin position="424"/>
        <end position="435"/>
    </location>
</feature>
<feature type="compositionally biased region" description="Low complexity" evidence="13">
    <location>
        <begin position="437"/>
        <end position="450"/>
    </location>
</feature>
<keyword evidence="4" id="KW-0217">Developmental protein</keyword>
<dbReference type="AlphaFoldDB" id="F6WFD1"/>
<keyword evidence="6" id="KW-0562">Pair-rule protein</keyword>
<reference evidence="16" key="1">
    <citation type="journal article" date="2002" name="Science">
        <title>The draft genome of Ciona intestinalis: insights into chordate and vertebrate origins.</title>
        <authorList>
            <person name="Dehal P."/>
            <person name="Satou Y."/>
            <person name="Campbell R.K."/>
            <person name="Chapman J."/>
            <person name="Degnan B."/>
            <person name="De Tomaso A."/>
            <person name="Davidson B."/>
            <person name="Di Gregorio A."/>
            <person name="Gelpke M."/>
            <person name="Goodstein D.M."/>
            <person name="Harafuji N."/>
            <person name="Hastings K.E."/>
            <person name="Ho I."/>
            <person name="Hotta K."/>
            <person name="Huang W."/>
            <person name="Kawashima T."/>
            <person name="Lemaire P."/>
            <person name="Martinez D."/>
            <person name="Meinertzhagen I.A."/>
            <person name="Necula S."/>
            <person name="Nonaka M."/>
            <person name="Putnam N."/>
            <person name="Rash S."/>
            <person name="Saiga H."/>
            <person name="Satake M."/>
            <person name="Terry A."/>
            <person name="Yamada L."/>
            <person name="Wang H.G."/>
            <person name="Awazu S."/>
            <person name="Azumi K."/>
            <person name="Boore J."/>
            <person name="Branno M."/>
            <person name="Chin-Bow S."/>
            <person name="DeSantis R."/>
            <person name="Doyle S."/>
            <person name="Francino P."/>
            <person name="Keys D.N."/>
            <person name="Haga S."/>
            <person name="Hayashi H."/>
            <person name="Hino K."/>
            <person name="Imai K.S."/>
            <person name="Inaba K."/>
            <person name="Kano S."/>
            <person name="Kobayashi K."/>
            <person name="Kobayashi M."/>
            <person name="Lee B.I."/>
            <person name="Makabe K.W."/>
            <person name="Manohar C."/>
            <person name="Matassi G."/>
            <person name="Medina M."/>
            <person name="Mochizuki Y."/>
            <person name="Mount S."/>
            <person name="Morishita T."/>
            <person name="Miura S."/>
            <person name="Nakayama A."/>
            <person name="Nishizaka S."/>
            <person name="Nomoto H."/>
            <person name="Ohta F."/>
            <person name="Oishi K."/>
            <person name="Rigoutsos I."/>
            <person name="Sano M."/>
            <person name="Sasaki A."/>
            <person name="Sasakura Y."/>
            <person name="Shoguchi E."/>
            <person name="Shin-i T."/>
            <person name="Spagnuolo A."/>
            <person name="Stainier D."/>
            <person name="Suzuki M.M."/>
            <person name="Tassy O."/>
            <person name="Takatori N."/>
            <person name="Tokuoka M."/>
            <person name="Yagi K."/>
            <person name="Yoshizaki F."/>
            <person name="Wada S."/>
            <person name="Zhang C."/>
            <person name="Hyatt P.D."/>
            <person name="Larimer F."/>
            <person name="Detter C."/>
            <person name="Doggett N."/>
            <person name="Glavina T."/>
            <person name="Hawkins T."/>
            <person name="Richardson P."/>
            <person name="Lucas S."/>
            <person name="Kohara Y."/>
            <person name="Levine M."/>
            <person name="Satoh N."/>
            <person name="Rokhsar D.S."/>
        </authorList>
    </citation>
    <scope>NUCLEOTIDE SEQUENCE [LARGE SCALE GENOMIC DNA]</scope>
</reference>
<feature type="compositionally biased region" description="Basic and acidic residues" evidence="13">
    <location>
        <begin position="708"/>
        <end position="718"/>
    </location>
</feature>
<evidence type="ECO:0000256" key="6">
    <source>
        <dbReference type="ARBA" id="ARBA00022788"/>
    </source>
</evidence>
<evidence type="ECO:0000259" key="14">
    <source>
        <dbReference type="Pfam" id="PF18876"/>
    </source>
</evidence>
<accession>F6WFD1</accession>
<reference evidence="15" key="3">
    <citation type="submission" date="2025-08" db="UniProtKB">
        <authorList>
            <consortium name="Ensembl"/>
        </authorList>
    </citation>
    <scope>IDENTIFICATION</scope>
</reference>
<feature type="compositionally biased region" description="Polar residues" evidence="13">
    <location>
        <begin position="726"/>
        <end position="745"/>
    </location>
</feature>
<evidence type="ECO:0000256" key="2">
    <source>
        <dbReference type="ARBA" id="ARBA00007354"/>
    </source>
</evidence>
<feature type="region of interest" description="Disordered" evidence="13">
    <location>
        <begin position="192"/>
        <end position="788"/>
    </location>
</feature>
<keyword evidence="10" id="KW-0539">Nucleus</keyword>
<evidence type="ECO:0000313" key="16">
    <source>
        <dbReference type="Proteomes" id="UP000008144"/>
    </source>
</evidence>
<dbReference type="InterPro" id="IPR043640">
    <property type="entry name" value="AF4/FMR2_CHD"/>
</dbReference>
<feature type="compositionally biased region" description="Basic and acidic residues" evidence="13">
    <location>
        <begin position="452"/>
        <end position="467"/>
    </location>
</feature>
<feature type="compositionally biased region" description="Polar residues" evidence="13">
    <location>
        <begin position="573"/>
        <end position="583"/>
    </location>
</feature>
<gene>
    <name evidence="15" type="primary">LOC100178614</name>
</gene>
<dbReference type="RefSeq" id="XP_026696735.1">
    <property type="nucleotide sequence ID" value="XM_026840934.1"/>
</dbReference>
<dbReference type="GO" id="GO:0010468">
    <property type="term" value="P:regulation of gene expression"/>
    <property type="evidence" value="ECO:0000318"/>
    <property type="project" value="GO_Central"/>
</dbReference>
<evidence type="ECO:0000256" key="10">
    <source>
        <dbReference type="ARBA" id="ARBA00023242"/>
    </source>
</evidence>
<keyword evidence="16" id="KW-1185">Reference proteome</keyword>
<dbReference type="InParanoid" id="F6WFD1"/>
<feature type="compositionally biased region" description="Acidic residues" evidence="13">
    <location>
        <begin position="223"/>
        <end position="239"/>
    </location>
</feature>
<evidence type="ECO:0000313" key="15">
    <source>
        <dbReference type="Ensembl" id="ENSCINP00000012312.3"/>
    </source>
</evidence>
<comment type="similarity">
    <text evidence="2">Belongs to the AF4 family.</text>
</comment>
<dbReference type="GO" id="GO:0032783">
    <property type="term" value="C:super elongation complex"/>
    <property type="evidence" value="ECO:0000318"/>
    <property type="project" value="GO_Central"/>
</dbReference>
<comment type="subcellular location">
    <subcellularLocation>
        <location evidence="1">Nucleus</location>
    </subcellularLocation>
</comment>
<evidence type="ECO:0000256" key="5">
    <source>
        <dbReference type="ARBA" id="ARBA00022553"/>
    </source>
</evidence>
<keyword evidence="5" id="KW-0597">Phosphoprotein</keyword>
<dbReference type="OrthoDB" id="6382204at2759"/>
<feature type="compositionally biased region" description="Basic and acidic residues" evidence="13">
    <location>
        <begin position="501"/>
        <end position="510"/>
    </location>
</feature>
<evidence type="ECO:0000256" key="11">
    <source>
        <dbReference type="ARBA" id="ARBA00024653"/>
    </source>
</evidence>
<reference evidence="15" key="2">
    <citation type="journal article" date="2008" name="Genome Biol.">
        <title>Improved genome assembly and evidence-based global gene model set for the chordate Ciona intestinalis: new insight into intron and operon populations.</title>
        <authorList>
            <person name="Satou Y."/>
            <person name="Mineta K."/>
            <person name="Ogasawara M."/>
            <person name="Sasakura Y."/>
            <person name="Shoguchi E."/>
            <person name="Ueno K."/>
            <person name="Yamada L."/>
            <person name="Matsumoto J."/>
            <person name="Wasserscheid J."/>
            <person name="Dewar K."/>
            <person name="Wiley G.B."/>
            <person name="Macmil S.L."/>
            <person name="Roe B.A."/>
            <person name="Zeller R.W."/>
            <person name="Hastings K.E."/>
            <person name="Lemaire P."/>
            <person name="Lindquist E."/>
            <person name="Endo T."/>
            <person name="Hotta K."/>
            <person name="Inaba K."/>
        </authorList>
    </citation>
    <scope>NUCLEOTIDE SEQUENCE [LARGE SCALE GENOMIC DNA]</scope>
    <source>
        <strain evidence="15">wild type</strain>
    </source>
</reference>
<evidence type="ECO:0000256" key="13">
    <source>
        <dbReference type="SAM" id="MobiDB-lite"/>
    </source>
</evidence>
<dbReference type="EMBL" id="EAAA01001448">
    <property type="status" value="NOT_ANNOTATED_CDS"/>
    <property type="molecule type" value="Genomic_DNA"/>
</dbReference>
<reference evidence="15" key="4">
    <citation type="submission" date="2025-09" db="UniProtKB">
        <authorList>
            <consortium name="Ensembl"/>
        </authorList>
    </citation>
    <scope>IDENTIFICATION</scope>
</reference>
<feature type="compositionally biased region" description="Basic and acidic residues" evidence="13">
    <location>
        <begin position="312"/>
        <end position="323"/>
    </location>
</feature>
<evidence type="ECO:0000256" key="12">
    <source>
        <dbReference type="ARBA" id="ARBA00032149"/>
    </source>
</evidence>
<feature type="compositionally biased region" description="Polar residues" evidence="13">
    <location>
        <begin position="618"/>
        <end position="631"/>
    </location>
</feature>
<dbReference type="Pfam" id="PF18876">
    <property type="entry name" value="AFF4_CHD"/>
    <property type="match status" value="1"/>
</dbReference>
<proteinExistence type="inferred from homology"/>
<dbReference type="Ensembl" id="ENSCINT00000012312.3">
    <property type="protein sequence ID" value="ENSCINP00000012312.3"/>
    <property type="gene ID" value="ENSCING00000005955.3"/>
</dbReference>
<feature type="compositionally biased region" description="Basic and acidic residues" evidence="13">
    <location>
        <begin position="261"/>
        <end position="274"/>
    </location>
</feature>
<keyword evidence="9" id="KW-0804">Transcription</keyword>
<feature type="compositionally biased region" description="Basic and acidic residues" evidence="13">
    <location>
        <begin position="288"/>
        <end position="300"/>
    </location>
</feature>